<proteinExistence type="predicted"/>
<dbReference type="SUPFAM" id="SSF74853">
    <property type="entry name" value="Lamin A/C globular tail domain"/>
    <property type="match status" value="1"/>
</dbReference>
<dbReference type="STRING" id="28173.VIBNI_B1905"/>
<dbReference type="PROSITE" id="PS51841">
    <property type="entry name" value="LTD"/>
    <property type="match status" value="1"/>
</dbReference>
<dbReference type="InterPro" id="IPR001322">
    <property type="entry name" value="Lamin_tail_dom"/>
</dbReference>
<dbReference type="Gene3D" id="3.40.390.10">
    <property type="entry name" value="Collagenase (Catalytic Domain)"/>
    <property type="match status" value="1"/>
</dbReference>
<dbReference type="Proteomes" id="UP000016895">
    <property type="component" value="Chromosome 2"/>
</dbReference>
<dbReference type="KEGG" id="vni:VIBNI_B1905"/>
<keyword evidence="5" id="KW-1185">Reference proteome</keyword>
<dbReference type="InterPro" id="IPR028974">
    <property type="entry name" value="TSP_type-3_rpt"/>
</dbReference>
<keyword evidence="2" id="KW-0732">Signal</keyword>
<dbReference type="PROSITE" id="PS51257">
    <property type="entry name" value="PROKAR_LIPOPROTEIN"/>
    <property type="match status" value="1"/>
</dbReference>
<dbReference type="SUPFAM" id="SSF103647">
    <property type="entry name" value="TSP type-3 repeat"/>
    <property type="match status" value="1"/>
</dbReference>
<name>U4KHX3_9VIBR</name>
<dbReference type="PATRIC" id="fig|1260221.3.peg.5480"/>
<evidence type="ECO:0000313" key="4">
    <source>
        <dbReference type="EMBL" id="CCO61624.1"/>
    </source>
</evidence>
<feature type="chain" id="PRO_5004651308" description="LTD domain-containing protein" evidence="2">
    <location>
        <begin position="19"/>
        <end position="952"/>
    </location>
</feature>
<dbReference type="GO" id="GO:0008237">
    <property type="term" value="F:metallopeptidase activity"/>
    <property type="evidence" value="ECO:0007669"/>
    <property type="project" value="InterPro"/>
</dbReference>
<dbReference type="InterPro" id="IPR024079">
    <property type="entry name" value="MetalloPept_cat_dom_sf"/>
</dbReference>
<dbReference type="RefSeq" id="WP_022562024.1">
    <property type="nucleotide sequence ID" value="NC_022543.1"/>
</dbReference>
<dbReference type="GO" id="GO:0005509">
    <property type="term" value="F:calcium ion binding"/>
    <property type="evidence" value="ECO:0007669"/>
    <property type="project" value="InterPro"/>
</dbReference>
<feature type="signal peptide" evidence="2">
    <location>
        <begin position="1"/>
        <end position="18"/>
    </location>
</feature>
<organism evidence="4 5">
    <name type="scientific">Vibrio nigripulchritudo</name>
    <dbReference type="NCBI Taxonomy" id="28173"/>
    <lineage>
        <taxon>Bacteria</taxon>
        <taxon>Pseudomonadati</taxon>
        <taxon>Pseudomonadota</taxon>
        <taxon>Gammaproteobacteria</taxon>
        <taxon>Vibrionales</taxon>
        <taxon>Vibrionaceae</taxon>
        <taxon>Vibrio</taxon>
    </lineage>
</organism>
<reference evidence="4 5" key="1">
    <citation type="journal article" date="2013" name="ISME J.">
        <title>Comparative genomics of pathogenic lineages of Vibrio nigripulchritudo identifies virulence-associated traits.</title>
        <authorList>
            <person name="Goudenege D."/>
            <person name="Labreuche Y."/>
            <person name="Krin E."/>
            <person name="Ansquer D."/>
            <person name="Mangenot S."/>
            <person name="Calteau A."/>
            <person name="Medigue C."/>
            <person name="Mazel D."/>
            <person name="Polz M.F."/>
            <person name="Le Roux F."/>
        </authorList>
    </citation>
    <scope>NUCLEOTIDE SEQUENCE [LARGE SCALE GENOMIC DNA]</scope>
    <source>
        <strain evidence="5">SnF1</strain>
    </source>
</reference>
<dbReference type="OrthoDB" id="5713052at2"/>
<dbReference type="InterPro" id="IPR036415">
    <property type="entry name" value="Lamin_tail_dom_sf"/>
</dbReference>
<dbReference type="AlphaFoldDB" id="U4KHX3"/>
<dbReference type="Gene3D" id="2.60.40.1260">
    <property type="entry name" value="Lamin Tail domain"/>
    <property type="match status" value="1"/>
</dbReference>
<dbReference type="SUPFAM" id="SSF55486">
    <property type="entry name" value="Metalloproteases ('zincins'), catalytic domain"/>
    <property type="match status" value="1"/>
</dbReference>
<accession>U4KHX3</accession>
<evidence type="ECO:0000313" key="5">
    <source>
        <dbReference type="Proteomes" id="UP000016895"/>
    </source>
</evidence>
<feature type="region of interest" description="Disordered" evidence="1">
    <location>
        <begin position="285"/>
        <end position="366"/>
    </location>
</feature>
<feature type="domain" description="LTD" evidence="3">
    <location>
        <begin position="355"/>
        <end position="537"/>
    </location>
</feature>
<gene>
    <name evidence="4" type="ORF">VIBNI_B1905</name>
</gene>
<dbReference type="EMBL" id="FO203527">
    <property type="protein sequence ID" value="CCO61624.1"/>
    <property type="molecule type" value="Genomic_DNA"/>
</dbReference>
<protein>
    <recommendedName>
        <fullName evidence="3">LTD domain-containing protein</fullName>
    </recommendedName>
</protein>
<evidence type="ECO:0000256" key="1">
    <source>
        <dbReference type="SAM" id="MobiDB-lite"/>
    </source>
</evidence>
<dbReference type="Pfam" id="PF00932">
    <property type="entry name" value="LTD"/>
    <property type="match status" value="1"/>
</dbReference>
<sequence length="952" mass="103462">MTKTFLKISTLSLAVALAGCGGGEGSNNGQSGSTPPSSGTTKELNVTAIDGYLRNAKVWLDLNNNFAHDINEPLATTGTGGQATLNVENISSPSSYPVVVKATKGTTIDEDSGAAVTRNFLLSAPPGDLIITPLTTLLKQKIDRGSSAEQAKQAVASELQIDASSVSKDYKSENLADVAFAARVLVHQSLIPESQTVANARKQSTDNAVQEKIAAIGQLIKSEKSKPNPSFDNKTVQITASNSTTTAVIQNDRDNDGYWDHTDAQGNLLSATNWNVNTHGAWPAGADLFPTDPNEYADSDGDKVGDNSDAFPNDASESKDSDGDGVGDNSDAFPSNPNEQKDSDGDGVGDNSDAFPNDPNRSTLPTLIINEVSTTRYISDQRWVEVYNSGSKDIDLSQYVLKSGAIRNQYSQLNKYSFPLPQIILKKGEYILLQAKAINNAYAETGSSNQVITITENSYVPYWTDSGFVEIVQSSNNQTVDFVRFGLNTTSPTSVNNWAGTSTIERLPQVLGRSLSRPQNHTDTNKAEDWAVVTFATPGGVNDVNHCTSDTDNDNVPDCAERPNTTYAGMDMYGWGARENQPDIFIEIDYMDPTNGNRQAADEGIIPRKEALDKVKFAFQNRGYSLHFDTGSLHGQDHNLGGGNQVPFSLGISLSRSYNPVTLQSYKIEHMDIRRRLVFYYMMFGNSQNRTGASGSSGVAEINGNDSLITLGGWGLNSRSVLARNTLINFQSGTIMHEFGHNLGLLHGGNENLNFKPNYYSVMNYMYQLDGLSTLGQAEGDRYYLTNYERRLANQNCRNTPQNYATTTSELINGPYGSPDNFKIDYSDGSGQPLDETNLDETKGLGRSVTDRVDFNCDGDSNDTAVSLDLTNVSAISQTNGKTSLTDFNDWGAVSLRFRDTYSGNTGAYRVTSQNSEQVTHDYLANDSQEYIVEAAPSAEFFERLKKLGVID</sequence>
<dbReference type="Gene3D" id="4.10.1080.10">
    <property type="entry name" value="TSP type-3 repeat"/>
    <property type="match status" value="1"/>
</dbReference>
<evidence type="ECO:0000256" key="2">
    <source>
        <dbReference type="SAM" id="SignalP"/>
    </source>
</evidence>
<evidence type="ECO:0000259" key="3">
    <source>
        <dbReference type="PROSITE" id="PS51841"/>
    </source>
</evidence>